<comment type="caution">
    <text evidence="14">Lacks conserved residue(s) required for the propagation of feature annotation.</text>
</comment>
<keyword evidence="3" id="KW-0964">Secreted</keyword>
<dbReference type="InterPro" id="IPR009030">
    <property type="entry name" value="Growth_fac_rcpt_cys_sf"/>
</dbReference>
<dbReference type="EnsemblMetazoa" id="Aqu2.1.35488_001">
    <property type="protein sequence ID" value="Aqu2.1.35488_001"/>
    <property type="gene ID" value="Aqu2.1.35488"/>
</dbReference>
<name>A0A1X7V656_AMPQE</name>
<evidence type="ECO:0000256" key="2">
    <source>
        <dbReference type="ARBA" id="ARBA00004613"/>
    </source>
</evidence>
<dbReference type="InterPro" id="IPR000742">
    <property type="entry name" value="EGF"/>
</dbReference>
<feature type="domain" description="EGF-like" evidence="19">
    <location>
        <begin position="218"/>
        <end position="254"/>
    </location>
</feature>
<dbReference type="PROSITE" id="PS01187">
    <property type="entry name" value="EGF_CA"/>
    <property type="match status" value="9"/>
</dbReference>
<dbReference type="InterPro" id="IPR049883">
    <property type="entry name" value="NOTCH1_EGF-like"/>
</dbReference>
<protein>
    <submittedName>
        <fullName evidence="23">Uncharacterized protein</fullName>
    </submittedName>
</protein>
<keyword evidence="5" id="KW-0254">Endocytosis</keyword>
<dbReference type="InterPro" id="IPR035976">
    <property type="entry name" value="Sushi/SCR/CCP_sf"/>
</dbReference>
<keyword evidence="7 18" id="KW-0732">Signal</keyword>
<keyword evidence="16" id="KW-0175">Coiled coil</keyword>
<keyword evidence="12" id="KW-0675">Receptor</keyword>
<evidence type="ECO:0000259" key="20">
    <source>
        <dbReference type="PROSITE" id="PS50835"/>
    </source>
</evidence>
<dbReference type="PROSITE" id="PS51041">
    <property type="entry name" value="EMI"/>
    <property type="match status" value="1"/>
</dbReference>
<proteinExistence type="predicted"/>
<evidence type="ECO:0000256" key="8">
    <source>
        <dbReference type="ARBA" id="ARBA00022737"/>
    </source>
</evidence>
<dbReference type="SMART" id="SM01411">
    <property type="entry name" value="Ephrin_rec_like"/>
    <property type="match status" value="3"/>
</dbReference>
<feature type="signal peptide" evidence="18">
    <location>
        <begin position="1"/>
        <end position="23"/>
    </location>
</feature>
<feature type="domain" description="Sushi" evidence="21">
    <location>
        <begin position="1435"/>
        <end position="1501"/>
    </location>
</feature>
<feature type="domain" description="EGF-like" evidence="19">
    <location>
        <begin position="782"/>
        <end position="820"/>
    </location>
</feature>
<dbReference type="PROSITE" id="PS50923">
    <property type="entry name" value="SUSHI"/>
    <property type="match status" value="1"/>
</dbReference>
<keyword evidence="8" id="KW-0677">Repeat</keyword>
<dbReference type="SMART" id="SM00409">
    <property type="entry name" value="IG"/>
    <property type="match status" value="2"/>
</dbReference>
<dbReference type="PROSITE" id="PS00010">
    <property type="entry name" value="ASX_HYDROXYL"/>
    <property type="match status" value="24"/>
</dbReference>
<dbReference type="InterPro" id="IPR036179">
    <property type="entry name" value="Ig-like_dom_sf"/>
</dbReference>
<dbReference type="InterPro" id="IPR003598">
    <property type="entry name" value="Ig_sub2"/>
</dbReference>
<dbReference type="FunFam" id="2.10.25.10:FF:000014">
    <property type="entry name" value="Latent-transforming growth factor beta-binding protein 3"/>
    <property type="match status" value="1"/>
</dbReference>
<dbReference type="FunFam" id="2.10.25.10:FF:000240">
    <property type="entry name" value="Vitamin K-dependent protein S"/>
    <property type="match status" value="9"/>
</dbReference>
<keyword evidence="10 17" id="KW-0472">Membrane</keyword>
<dbReference type="SMART" id="SM00408">
    <property type="entry name" value="IGc2"/>
    <property type="match status" value="1"/>
</dbReference>
<keyword evidence="6 17" id="KW-0812">Transmembrane</keyword>
<keyword evidence="13" id="KW-0325">Glycoprotein</keyword>
<feature type="domain" description="Ig-like" evidence="20">
    <location>
        <begin position="3014"/>
        <end position="3086"/>
    </location>
</feature>
<evidence type="ECO:0000256" key="6">
    <source>
        <dbReference type="ARBA" id="ARBA00022692"/>
    </source>
</evidence>
<dbReference type="GO" id="GO:0016020">
    <property type="term" value="C:membrane"/>
    <property type="evidence" value="ECO:0007669"/>
    <property type="project" value="UniProtKB-SubCell"/>
</dbReference>
<dbReference type="InterPro" id="IPR007110">
    <property type="entry name" value="Ig-like_dom"/>
</dbReference>
<feature type="domain" description="EGF-like" evidence="19">
    <location>
        <begin position="177"/>
        <end position="217"/>
    </location>
</feature>
<dbReference type="SMART" id="SM00181">
    <property type="entry name" value="EGF"/>
    <property type="match status" value="34"/>
</dbReference>
<dbReference type="SMART" id="SM00032">
    <property type="entry name" value="CCP"/>
    <property type="match status" value="2"/>
</dbReference>
<dbReference type="FunFam" id="2.10.25.10:FF:000005">
    <property type="entry name" value="Fibrillin 2"/>
    <property type="match status" value="3"/>
</dbReference>
<dbReference type="SMART" id="SM00179">
    <property type="entry name" value="EGF_CA"/>
    <property type="match status" value="32"/>
</dbReference>
<dbReference type="PROSITE" id="PS01186">
    <property type="entry name" value="EGF_2"/>
    <property type="match status" value="24"/>
</dbReference>
<feature type="domain" description="EGF-like" evidence="19">
    <location>
        <begin position="1027"/>
        <end position="1067"/>
    </location>
</feature>
<dbReference type="STRING" id="400682.A0A1X7V656"/>
<dbReference type="OrthoDB" id="10045365at2759"/>
<feature type="domain" description="Ig-like" evidence="20">
    <location>
        <begin position="2928"/>
        <end position="2997"/>
    </location>
</feature>
<dbReference type="SUPFAM" id="SSF57535">
    <property type="entry name" value="Complement control module/SCR domain"/>
    <property type="match status" value="2"/>
</dbReference>
<dbReference type="InterPro" id="IPR026823">
    <property type="entry name" value="cEGF"/>
</dbReference>
<dbReference type="CDD" id="cd00054">
    <property type="entry name" value="EGF_CA"/>
    <property type="match status" value="12"/>
</dbReference>
<feature type="disulfide bond" evidence="15">
    <location>
        <begin position="1472"/>
        <end position="1499"/>
    </location>
</feature>
<dbReference type="Pfam" id="PF14670">
    <property type="entry name" value="FXa_inhibition"/>
    <property type="match status" value="11"/>
</dbReference>
<feature type="domain" description="EGF-like" evidence="19">
    <location>
        <begin position="986"/>
        <end position="1026"/>
    </location>
</feature>
<keyword evidence="15" id="KW-0768">Sushi</keyword>
<dbReference type="Pfam" id="PF07679">
    <property type="entry name" value="I-set"/>
    <property type="match status" value="1"/>
</dbReference>
<evidence type="ECO:0000256" key="5">
    <source>
        <dbReference type="ARBA" id="ARBA00022583"/>
    </source>
</evidence>
<dbReference type="PANTHER" id="PTHR47333:SF4">
    <property type="entry name" value="EGF-LIKE DOMAIN-CONTAINING PROTEIN"/>
    <property type="match status" value="1"/>
</dbReference>
<feature type="transmembrane region" description="Helical" evidence="17">
    <location>
        <begin position="3390"/>
        <end position="3418"/>
    </location>
</feature>
<dbReference type="InParanoid" id="A0A1X7V656"/>
<evidence type="ECO:0000259" key="22">
    <source>
        <dbReference type="PROSITE" id="PS51041"/>
    </source>
</evidence>
<feature type="domain" description="EGF-like" evidence="19">
    <location>
        <begin position="1567"/>
        <end position="1605"/>
    </location>
</feature>
<feature type="domain" description="EMI" evidence="22">
    <location>
        <begin position="23"/>
        <end position="104"/>
    </location>
</feature>
<evidence type="ECO:0000256" key="13">
    <source>
        <dbReference type="ARBA" id="ARBA00023180"/>
    </source>
</evidence>
<evidence type="ECO:0000256" key="9">
    <source>
        <dbReference type="ARBA" id="ARBA00022989"/>
    </source>
</evidence>
<dbReference type="InterPro" id="IPR013098">
    <property type="entry name" value="Ig_I-set"/>
</dbReference>
<evidence type="ECO:0000256" key="11">
    <source>
        <dbReference type="ARBA" id="ARBA00023157"/>
    </source>
</evidence>
<dbReference type="FunFam" id="2.10.25.10:FF:000037">
    <property type="entry name" value="Signal peptide, CUB domain and EGF-like domain-containing 2"/>
    <property type="match status" value="2"/>
</dbReference>
<feature type="domain" description="EGF-like" evidence="19">
    <location>
        <begin position="585"/>
        <end position="625"/>
    </location>
</feature>
<feature type="domain" description="EGF-like" evidence="19">
    <location>
        <begin position="381"/>
        <end position="421"/>
    </location>
</feature>
<evidence type="ECO:0000256" key="1">
    <source>
        <dbReference type="ARBA" id="ARBA00004479"/>
    </source>
</evidence>
<dbReference type="InterPro" id="IPR000436">
    <property type="entry name" value="Sushi_SCR_CCP_dom"/>
</dbReference>
<dbReference type="InterPro" id="IPR018097">
    <property type="entry name" value="EGF_Ca-bd_CS"/>
</dbReference>
<dbReference type="FunFam" id="2.10.25.10:FF:000009">
    <property type="entry name" value="Low-density lipoprotein receptor isoform 1"/>
    <property type="match status" value="4"/>
</dbReference>
<feature type="chain" id="PRO_5013208424" evidence="18">
    <location>
        <begin position="24"/>
        <end position="3544"/>
    </location>
</feature>
<keyword evidence="9 17" id="KW-1133">Transmembrane helix</keyword>
<evidence type="ECO:0000256" key="3">
    <source>
        <dbReference type="ARBA" id="ARBA00022525"/>
    </source>
</evidence>
<evidence type="ECO:0000256" key="4">
    <source>
        <dbReference type="ARBA" id="ARBA00022536"/>
    </source>
</evidence>
<dbReference type="InterPro" id="IPR003599">
    <property type="entry name" value="Ig_sub"/>
</dbReference>
<dbReference type="PROSITE" id="PS50026">
    <property type="entry name" value="EGF_3"/>
    <property type="match status" value="17"/>
</dbReference>
<evidence type="ECO:0000256" key="14">
    <source>
        <dbReference type="PROSITE-ProRule" id="PRU00076"/>
    </source>
</evidence>
<evidence type="ECO:0000256" key="17">
    <source>
        <dbReference type="SAM" id="Phobius"/>
    </source>
</evidence>
<feature type="domain" description="EGF-like" evidence="19">
    <location>
        <begin position="904"/>
        <end position="944"/>
    </location>
</feature>
<reference evidence="23" key="1">
    <citation type="submission" date="2017-05" db="UniProtKB">
        <authorList>
            <consortium name="EnsemblMetazoa"/>
        </authorList>
    </citation>
    <scope>IDENTIFICATION</scope>
</reference>
<dbReference type="SUPFAM" id="SSF57196">
    <property type="entry name" value="EGF/Laminin"/>
    <property type="match status" value="4"/>
</dbReference>
<feature type="domain" description="EGF-like" evidence="19">
    <location>
        <begin position="422"/>
        <end position="462"/>
    </location>
</feature>
<evidence type="ECO:0000259" key="21">
    <source>
        <dbReference type="PROSITE" id="PS50923"/>
    </source>
</evidence>
<dbReference type="InterPro" id="IPR013783">
    <property type="entry name" value="Ig-like_fold"/>
</dbReference>
<evidence type="ECO:0000256" key="15">
    <source>
        <dbReference type="PROSITE-ProRule" id="PRU00302"/>
    </source>
</evidence>
<dbReference type="SUPFAM" id="SSF48726">
    <property type="entry name" value="Immunoglobulin"/>
    <property type="match status" value="2"/>
</dbReference>
<dbReference type="PROSITE" id="PS50835">
    <property type="entry name" value="IG_LIKE"/>
    <property type="match status" value="2"/>
</dbReference>
<dbReference type="GO" id="GO:0005509">
    <property type="term" value="F:calcium ion binding"/>
    <property type="evidence" value="ECO:0007669"/>
    <property type="project" value="InterPro"/>
</dbReference>
<feature type="domain" description="EGF-like" evidence="19">
    <location>
        <begin position="545"/>
        <end position="584"/>
    </location>
</feature>
<sequence length="3544" mass="388643">MKARMKVFSLLLVFCVGICYTEGSAVCTVLKTRQASISAATTVYSQSSYSKSCGWWLFRWLFKKRCTAYKARSSIQYVTNYVTEYYKSQECCTGYSGTPPNCSPVCNDPCSNCAASCIVPGICTCKSGYTGHDCCTDINECLSSNGDCEHQCHNTDGSFTCSCPTGLSLVSHTACQDINECASSNGGCSQICKNTPGSYYCECYPGYTLGSDSHTCNDNDECNDSTDACSQVCHNTVGSYACSCNSGYSLATSDHRTCTDINECLDDDNGGCHGTCTNTVGSRTCSCSSGYVLTNGNECHDKNECSVSNGGCAQNCHNTIGSFTCSCNAGYALSSNGKGCNDINECNTNNGGCEHTCTNTVGSYTCSCRTGYLLSNGHCADKNECNSNNGGCSTTCVNTVGGYHCECNSGYNLQSNGKTCQDVNECSTNNGGCAQNCVNTAGSYHCTCNAGYTLSGNGKTCNDNNECGNQNGGCDQVCTNTVGSFTCSCNTGYTLSNNGRDCNDINECNTNNGGCMQNCINTAGSYYCTCNTGYSLANNQRGCQNINECNQGNGGCEQTCTDSNGSFTCSCNTGYQLVSGKHCSDINQCNSNNGGCEHTCINTVGSYSCQCNSGYSLNSDNSNCDDINECNTNNGGCQHVCQNTVGSYKCSCNAGYTINLDNKTCSFNCDDSCHHCISCTSPTTCSCISGWMGDNCCTDKNECLTNKGGCAHQCHNSMGSYTCTCNHGYQLQPNGKTCIDINECSNDDDNDCNQLCSNTPGSYTCYCNTGYELQSDGATCVDTNECHNNNGGCNQTCTNNIGSYTCSCSDGYTASGHSCNDINECSSASTNDCTHTCYNTIGSYVCDCNVGYVLDTDGLTCVDDNECNRNYGGCSQRCINNVGSYSCECFQGYILDDDSHNCSDHNECATNTHACDQHCHNSNSSYYCTCDNGYRLQPDGRTCEDIDECAEHSSGCNQYCNNTDGGRICSCYNGYELSNNNRTCIDINECLTNNGGCETTCTNTPGSYSCSCNPGYELDNDVHHCNEIDECLRGTDLCEHNCTNTAGSYNCSCVVGYYLEANNHNCTDIIECNTDNGGCNQTCVNEIGSFHCLCDSGYTLDDDGLGCTDINECQTPSHGCDQQCSNTIGSYYCYCNNGYRLNSTSQRTCYDIDECSEDTDGCAHSCHNTIGSYYCSCNTGYSLETDQHGCEDVNECLTNNGGCNQTCNNSIGSYSCSCEIGFDLHNDQHDCNDINECSSNDENNCEQECINNYGSYTCDCFTGYQLDSDKYNCSDINECSIENGGCEHYCTNEIGSYHCSCETGYILATNGHDCNDVDECLMNYDSCEQNCHNTNGSYYCSCNTGYRLSSDNFTCDDVHECDEGISGCEHNCTNSIGSYNCSCTTGYYLDSDNHSCKDVNECETANGDCEHNCNNVIGSYYCTCREGYDLDDDLHGCTGQPCYLNLTAPVNGSMMCTGVPDQVTDENCTFLCDYGFTFYGSPLRTCLSNHSWTGEEPYCVIKHCPRLSPPPNAYITTKPCDKEYTTDCEIRCVDGYYINGRTPFYQTCTVDNTTNEVFWTRPPICEIIPSCASNPCLHGGKCHDRNVGSFACDCSLTNYKGSTCEVGILETPAIPILVVDQPSQFLTLTAHPETDLRVDIISSSSQLEVLSNTSFYLYNVLPRSYFKLIAYEEGIYTISYNVSGTDADSFETPPPVRVIAVNNTDDISRVGESSNSSDYGIPDMLTPGCCTPYGLTYQCPYSTNTVRFTSTCSWSFESSGNQVTDGVTFVSAHGLTVPVSIAGAELIQIISDGITNTLPQTEHSCNECPSTNNSDCSNYNFDPNDFLILLSRRLLGASYLNYTDQLLPSWLTLRLLPQWLTENSTFSFKDYSTYLRTGDRTSDIESCQNLKLGSDRLYSIIIYNNPISVELVDKLHTYTPQQNESICIAIDLCSDRDSPVHITLPPSIRGIINSFSQIQEFVHEGWELSYEEAVVSRNGIGADEINATFPESYWNGSRYIDTADVLPSFDVQLKMNAYKNFNESNIFWAALNVTGDIYYQTQVTKNKVEGVIDGRVSLTLNMSFSNMTGEMVLTTRDNPTIFSLINTGDNSILKGISMKLDYSAGRKDELFSKVFQCVNRACPFDVFVQLPDLKIIDYIYLRTNQITLSIDSYRFEKGALDNAITINSSSEDPLLTGAQLLIESNLTGSQLILNPFISLRQPETGSALSAGYWKNGSFLAKLPRVAFSILDTLFTTPVSIDSDNGLIFHDDDISILSSYKAGITGRSYRQNNWDDISLIINGNFKTGPDGSFVSDLETYVHDYANTKVQDARERVLNAQLAVERTKSLIMKYNCTLASKQANLTILNGLYTKALNKVTQFAEGINQAQNLISSANSSQLAVLQKLQSICTDLPCPEMCLPTVTCESCDNQLSIDNWGIVNSIQLEELLQYQKGLVTEEKWNIQRLCRIITKIRSWAVVSFGQICSYKTVFSNVTHEAGVTYTERVNVSQIQAAIVDTLEYIANEFCCQNEICGAQTLNYSCAVSNAGCRIAQTAALNTMTDAQQELVTPLLQLPQAKINHSIAQVESTVIAAQINATQVAIEQTQKMLQNLLSQYQQELDNLQSIQEDQRLILTIWENLNTSTIQQLLRVNGVSFTANISDEPTSTLINVNITCSIPVTDTTLTITDTIDLTAGLPLIKRDLANRILNRLGVQLENGANKRKRSILIPSFNKQQFETKCASLNDVKGFLTQLNQSLEYALGKAQEIKSNLSNAAASIPSTLSVNAFNFSHINFSYLQSEFQIAIEQDSLLTEATTDPSIVNLTSAITDLRRSILLQSLEIDSTHFISWQTSMASLYKEGITRIANTSCYGFTDCLTVLTNVLRDLISDAPSDIIDHNLMSSLLAAKQALLQLSLFTNASLTEAASLDNGVNDIVHHIENAQYWCSRLPIITEHPQSTVHVVMNDTLTLECAAQSIQPMRYRWKKDGFTLQISSFPTLTIDETTLLDEGQYQCTVMNNIGTVGSHLANVYIIVPPTIVLSPSDTMTFEGSDNGGWFACNASGHPTPGYQWFYSLDKSNWTLVEDSASNELVVFKPTLIQEGWYRCRAFIGDYVDYSEPAFLIVRRASFSTINFPIEFLMVLLNRNPSVPTNNTDRIKHMLYNKLRNHTLTHDDQIEIKNFELLYSHSNSRVTVDTGFYFEFDYSIYILISDQADLALPHMLNLIQSTLTLEGKMGDIYFDISDISYISLKQSLLIGNLQYLCPAGQGVTDGNFICIDCSTGMYSDFTDIATQCVPCKKGSYGVDIGQSQCTSCPAGYSTLNVGSTSEEECLKLCLPGQNSTTGTVPCLSCPPFTYALSEGSILCTECDESAITKGIPECQIPFMTSSVIDEPDTTETPTLDSEEGTSNDGIIALFIIVFSLIGLTAISLIAIITTVVLYRKKKRPGVVIQRSKPRRMKEPGISFVSNPLFQQQNRRESNNFTDNGSVSAESDIVRVNPLYQGFHAEEEDDECDTINSYSQVGQFFPAHPTLDQIYDEIEPVKFHQHFEGHDDDDEDDFDDLMEKF</sequence>
<feature type="domain" description="EGF-like" evidence="19">
    <location>
        <begin position="342"/>
        <end position="380"/>
    </location>
</feature>
<organism evidence="23">
    <name type="scientific">Amphimedon queenslandica</name>
    <name type="common">Sponge</name>
    <dbReference type="NCBI Taxonomy" id="400682"/>
    <lineage>
        <taxon>Eukaryota</taxon>
        <taxon>Metazoa</taxon>
        <taxon>Porifera</taxon>
        <taxon>Demospongiae</taxon>
        <taxon>Heteroscleromorpha</taxon>
        <taxon>Haplosclerida</taxon>
        <taxon>Niphatidae</taxon>
        <taxon>Amphimedon</taxon>
    </lineage>
</organism>
<feature type="coiled-coil region" evidence="16">
    <location>
        <begin position="2574"/>
        <end position="2608"/>
    </location>
</feature>
<dbReference type="Gene3D" id="2.60.40.10">
    <property type="entry name" value="Immunoglobulins"/>
    <property type="match status" value="2"/>
</dbReference>
<feature type="domain" description="EGF-like" evidence="19">
    <location>
        <begin position="504"/>
        <end position="540"/>
    </location>
</feature>
<feature type="domain" description="EGF-like" evidence="19">
    <location>
        <begin position="137"/>
        <end position="176"/>
    </location>
</feature>
<dbReference type="InterPro" id="IPR000152">
    <property type="entry name" value="EGF-type_Asp/Asn_hydroxyl_site"/>
</dbReference>
<accession>A0A1X7V656</accession>
<dbReference type="InterPro" id="IPR011489">
    <property type="entry name" value="EMI_domain"/>
</dbReference>
<evidence type="ECO:0000256" key="16">
    <source>
        <dbReference type="SAM" id="Coils"/>
    </source>
</evidence>
<comment type="subcellular location">
    <subcellularLocation>
        <location evidence="1">Membrane</location>
        <topology evidence="1">Single-pass type I membrane protein</topology>
    </subcellularLocation>
    <subcellularLocation>
        <location evidence="2">Secreted</location>
    </subcellularLocation>
</comment>
<keyword evidence="11 15" id="KW-1015">Disulfide bond</keyword>
<dbReference type="SUPFAM" id="SSF57184">
    <property type="entry name" value="Growth factor receptor domain"/>
    <property type="match status" value="11"/>
</dbReference>
<evidence type="ECO:0000256" key="10">
    <source>
        <dbReference type="ARBA" id="ARBA00023136"/>
    </source>
</evidence>
<dbReference type="CDD" id="cd00033">
    <property type="entry name" value="CCP"/>
    <property type="match status" value="2"/>
</dbReference>
<dbReference type="PANTHER" id="PTHR47333">
    <property type="entry name" value="VON WILLEBRAND FACTOR C AND EGF DOMAIN-CONTAINING PROTEIN"/>
    <property type="match status" value="1"/>
</dbReference>
<evidence type="ECO:0000259" key="19">
    <source>
        <dbReference type="PROSITE" id="PS50026"/>
    </source>
</evidence>
<dbReference type="Pfam" id="PF07645">
    <property type="entry name" value="EGF_CA"/>
    <property type="match status" value="7"/>
</dbReference>
<evidence type="ECO:0000256" key="18">
    <source>
        <dbReference type="SAM" id="SignalP"/>
    </source>
</evidence>
<evidence type="ECO:0000313" key="23">
    <source>
        <dbReference type="EnsemblMetazoa" id="Aqu2.1.35488_001"/>
    </source>
</evidence>
<dbReference type="GO" id="GO:0006897">
    <property type="term" value="P:endocytosis"/>
    <property type="evidence" value="ECO:0007669"/>
    <property type="project" value="UniProtKB-KW"/>
</dbReference>
<evidence type="ECO:0000256" key="7">
    <source>
        <dbReference type="ARBA" id="ARBA00022729"/>
    </source>
</evidence>
<feature type="domain" description="EGF-like" evidence="19">
    <location>
        <begin position="821"/>
        <end position="862"/>
    </location>
</feature>
<dbReference type="Pfam" id="PF12662">
    <property type="entry name" value="cEGF"/>
    <property type="match status" value="10"/>
</dbReference>
<keyword evidence="4 14" id="KW-0245">EGF-like domain</keyword>
<feature type="domain" description="EGF-like" evidence="19">
    <location>
        <begin position="626"/>
        <end position="666"/>
    </location>
</feature>
<dbReference type="InterPro" id="IPR001881">
    <property type="entry name" value="EGF-like_Ca-bd_dom"/>
</dbReference>
<feature type="domain" description="EGF-like" evidence="19">
    <location>
        <begin position="1151"/>
        <end position="1191"/>
    </location>
</feature>
<evidence type="ECO:0000256" key="12">
    <source>
        <dbReference type="ARBA" id="ARBA00023170"/>
    </source>
</evidence>
<dbReference type="GO" id="GO:0005576">
    <property type="term" value="C:extracellular region"/>
    <property type="evidence" value="ECO:0007669"/>
    <property type="project" value="UniProtKB-SubCell"/>
</dbReference>
<dbReference type="Gene3D" id="2.10.25.10">
    <property type="entry name" value="Laminin"/>
    <property type="match status" value="33"/>
</dbReference>
<dbReference type="InterPro" id="IPR052080">
    <property type="entry name" value="vWF_C/EGF_Fibrillin"/>
</dbReference>